<evidence type="ECO:0000313" key="13">
    <source>
        <dbReference type="EMBL" id="KXB65335.1"/>
    </source>
</evidence>
<dbReference type="SUPFAM" id="SSF56553">
    <property type="entry name" value="Insert subdomain of RNA polymerase alpha subunit"/>
    <property type="match status" value="1"/>
</dbReference>
<dbReference type="GO" id="GO:0003677">
    <property type="term" value="F:DNA binding"/>
    <property type="evidence" value="ECO:0007669"/>
    <property type="project" value="UniProtKB-UniRule"/>
</dbReference>
<dbReference type="InterPro" id="IPR011773">
    <property type="entry name" value="DNA-dir_RpoA"/>
</dbReference>
<keyword evidence="6 11" id="KW-0548">Nucleotidyltransferase</keyword>
<evidence type="ECO:0000256" key="4">
    <source>
        <dbReference type="ARBA" id="ARBA00022478"/>
    </source>
</evidence>
<comment type="similarity">
    <text evidence="1 11">Belongs to the RNA polymerase alpha chain family.</text>
</comment>
<dbReference type="Gene3D" id="3.30.1360.10">
    <property type="entry name" value="RNA polymerase, RBP11-like subunit"/>
    <property type="match status" value="1"/>
</dbReference>
<dbReference type="Proteomes" id="UP000070442">
    <property type="component" value="Unassembled WGS sequence"/>
</dbReference>
<evidence type="ECO:0000256" key="5">
    <source>
        <dbReference type="ARBA" id="ARBA00022679"/>
    </source>
</evidence>
<dbReference type="AlphaFoldDB" id="A0A134ACG3"/>
<dbReference type="OrthoDB" id="9805706at2"/>
<evidence type="ECO:0000256" key="8">
    <source>
        <dbReference type="ARBA" id="ARBA00032524"/>
    </source>
</evidence>
<dbReference type="InterPro" id="IPR036603">
    <property type="entry name" value="RBP11-like"/>
</dbReference>
<dbReference type="EMBL" id="LSDG01000043">
    <property type="protein sequence ID" value="KXB65335.1"/>
    <property type="molecule type" value="Genomic_DNA"/>
</dbReference>
<proteinExistence type="inferred from homology"/>
<dbReference type="SUPFAM" id="SSF55257">
    <property type="entry name" value="RBP11-like subunits of RNA polymerase"/>
    <property type="match status" value="1"/>
</dbReference>
<dbReference type="Gene3D" id="2.170.120.12">
    <property type="entry name" value="DNA-directed RNA polymerase, insert domain"/>
    <property type="match status" value="1"/>
</dbReference>
<gene>
    <name evidence="11" type="primary">rpoA</name>
    <name evidence="13" type="ORF">HMPREF1863_01431</name>
</gene>
<protein>
    <recommendedName>
        <fullName evidence="3 11">DNA-directed RNA polymerase subunit alpha</fullName>
        <shortName evidence="11">RNAP subunit alpha</shortName>
        <ecNumber evidence="2 11">2.7.7.6</ecNumber>
    </recommendedName>
    <alternativeName>
        <fullName evidence="9 11">RNA polymerase subunit alpha</fullName>
    </alternativeName>
    <alternativeName>
        <fullName evidence="8 11">Transcriptase subunit alpha</fullName>
    </alternativeName>
</protein>
<comment type="function">
    <text evidence="11">DNA-dependent RNA polymerase catalyzes the transcription of DNA into RNA using the four ribonucleoside triphosphates as substrates.</text>
</comment>
<evidence type="ECO:0000259" key="12">
    <source>
        <dbReference type="SMART" id="SM00662"/>
    </source>
</evidence>
<dbReference type="Pfam" id="PF03118">
    <property type="entry name" value="RNA_pol_A_CTD"/>
    <property type="match status" value="1"/>
</dbReference>
<dbReference type="Pfam" id="PF01000">
    <property type="entry name" value="RNA_pol_A_bac"/>
    <property type="match status" value="1"/>
</dbReference>
<keyword evidence="5 11" id="KW-0808">Transferase</keyword>
<dbReference type="InterPro" id="IPR036643">
    <property type="entry name" value="RNApol_insert_sf"/>
</dbReference>
<dbReference type="NCBIfam" id="NF003515">
    <property type="entry name" value="PRK05182.2-1"/>
    <property type="match status" value="1"/>
</dbReference>
<dbReference type="GO" id="GO:0046983">
    <property type="term" value="F:protein dimerization activity"/>
    <property type="evidence" value="ECO:0007669"/>
    <property type="project" value="InterPro"/>
</dbReference>
<feature type="domain" description="DNA-directed RNA polymerase RpoA/D/Rpb3-type" evidence="12">
    <location>
        <begin position="20"/>
        <end position="227"/>
    </location>
</feature>
<dbReference type="FunFam" id="1.10.150.20:FF:000001">
    <property type="entry name" value="DNA-directed RNA polymerase subunit alpha"/>
    <property type="match status" value="1"/>
</dbReference>
<dbReference type="FunFam" id="2.170.120.12:FF:000001">
    <property type="entry name" value="DNA-directed RNA polymerase subunit alpha"/>
    <property type="match status" value="1"/>
</dbReference>
<evidence type="ECO:0000256" key="7">
    <source>
        <dbReference type="ARBA" id="ARBA00023163"/>
    </source>
</evidence>
<evidence type="ECO:0000256" key="3">
    <source>
        <dbReference type="ARBA" id="ARBA00015972"/>
    </source>
</evidence>
<keyword evidence="4 11" id="KW-0240">DNA-directed RNA polymerase</keyword>
<evidence type="ECO:0000256" key="9">
    <source>
        <dbReference type="ARBA" id="ARBA00033070"/>
    </source>
</evidence>
<evidence type="ECO:0000313" key="14">
    <source>
        <dbReference type="Proteomes" id="UP000070442"/>
    </source>
</evidence>
<feature type="region of interest" description="Alpha C-terminal domain (alpha-CTD)" evidence="11">
    <location>
        <begin position="247"/>
        <end position="315"/>
    </location>
</feature>
<comment type="caution">
    <text evidence="13">The sequence shown here is derived from an EMBL/GenBank/DDBJ whole genome shotgun (WGS) entry which is preliminary data.</text>
</comment>
<dbReference type="STRING" id="755172.HMPREF1863_01431"/>
<dbReference type="NCBIfam" id="TIGR02027">
    <property type="entry name" value="rpoA"/>
    <property type="match status" value="1"/>
</dbReference>
<dbReference type="InterPro" id="IPR011260">
    <property type="entry name" value="RNAP_asu_C"/>
</dbReference>
<dbReference type="SMART" id="SM00662">
    <property type="entry name" value="RPOLD"/>
    <property type="match status" value="1"/>
</dbReference>
<dbReference type="PATRIC" id="fig|755172.3.peg.1391"/>
<reference evidence="14" key="1">
    <citation type="submission" date="2016-01" db="EMBL/GenBank/DDBJ databases">
        <authorList>
            <person name="Mitreva M."/>
            <person name="Pepin K.H."/>
            <person name="Mihindukulasuriya K.A."/>
            <person name="Fulton R."/>
            <person name="Fronick C."/>
            <person name="O'Laughlin M."/>
            <person name="Miner T."/>
            <person name="Herter B."/>
            <person name="Rosa B.A."/>
            <person name="Cordes M."/>
            <person name="Tomlinson C."/>
            <person name="Wollam A."/>
            <person name="Palsikar V.B."/>
            <person name="Mardis E.R."/>
            <person name="Wilson R.K."/>
        </authorList>
    </citation>
    <scope>NUCLEOTIDE SEQUENCE [LARGE SCALE GENOMIC DNA]</scope>
    <source>
        <strain evidence="14">DNF00729</strain>
    </source>
</reference>
<dbReference type="GO" id="GO:0005737">
    <property type="term" value="C:cytoplasm"/>
    <property type="evidence" value="ECO:0007669"/>
    <property type="project" value="UniProtKB-ARBA"/>
</dbReference>
<evidence type="ECO:0000256" key="2">
    <source>
        <dbReference type="ARBA" id="ARBA00012418"/>
    </source>
</evidence>
<dbReference type="InterPro" id="IPR011262">
    <property type="entry name" value="DNA-dir_RNA_pol_insert"/>
</dbReference>
<keyword evidence="14" id="KW-1185">Reference proteome</keyword>
<dbReference type="GO" id="GO:0003899">
    <property type="term" value="F:DNA-directed RNA polymerase activity"/>
    <property type="evidence" value="ECO:0007669"/>
    <property type="project" value="UniProtKB-UniRule"/>
</dbReference>
<dbReference type="RefSeq" id="WP_068368864.1">
    <property type="nucleotide sequence ID" value="NZ_CAIJCT010000004.1"/>
</dbReference>
<sequence length="315" mass="34915">MIEIEKPSIVAEHVSDDGNKGRFVVEPLENGYGITLGNSLRRVLLSSLPGCAVSFVNIRGVEHEFSVIEGVLEDVPEIILNIKGIVFTSDQDEPVRLSVEKKGAGELTAGDIEVPAGVTIVNPDHHLATLNADADFYMELVIERGRGYEPSELKKDEITEIGIIPVDSNYTPIRSVNWNVENTRVGLRTDYDRLTLDVETDGSMPADEATSLAAKVLMEHLDLFVSMTAEVNDMDIMVEKPEGKKEKVLEMTVEELDLSVRSFNCLKRAGINTVDELTDKTEDEMMKVRNLGKKSLEEVQEKLAELGLSLKENEE</sequence>
<dbReference type="GO" id="GO:0006351">
    <property type="term" value="P:DNA-templated transcription"/>
    <property type="evidence" value="ECO:0007669"/>
    <property type="project" value="UniProtKB-UniRule"/>
</dbReference>
<comment type="subunit">
    <text evidence="11">Homodimer. The RNAP catalytic core consists of 2 alpha, 1 beta, 1 beta' and 1 omega subunit. When a sigma factor is associated with the core the holoenzyme is formed, which can initiate transcription.</text>
</comment>
<comment type="domain">
    <text evidence="11">The N-terminal domain is essential for RNAP assembly and basal transcription, whereas the C-terminal domain is involved in interaction with transcriptional regulators and with upstream promoter elements.</text>
</comment>
<comment type="catalytic activity">
    <reaction evidence="10 11">
        <text>RNA(n) + a ribonucleoside 5'-triphosphate = RNA(n+1) + diphosphate</text>
        <dbReference type="Rhea" id="RHEA:21248"/>
        <dbReference type="Rhea" id="RHEA-COMP:14527"/>
        <dbReference type="Rhea" id="RHEA-COMP:17342"/>
        <dbReference type="ChEBI" id="CHEBI:33019"/>
        <dbReference type="ChEBI" id="CHEBI:61557"/>
        <dbReference type="ChEBI" id="CHEBI:140395"/>
        <dbReference type="EC" id="2.7.7.6"/>
    </reaction>
</comment>
<dbReference type="NCBIfam" id="NF003513">
    <property type="entry name" value="PRK05182.1-2"/>
    <property type="match status" value="1"/>
</dbReference>
<dbReference type="GO" id="GO:0000428">
    <property type="term" value="C:DNA-directed RNA polymerase complex"/>
    <property type="evidence" value="ECO:0007669"/>
    <property type="project" value="UniProtKB-KW"/>
</dbReference>
<dbReference type="EC" id="2.7.7.6" evidence="2 11"/>
<evidence type="ECO:0000256" key="10">
    <source>
        <dbReference type="ARBA" id="ARBA00048552"/>
    </source>
</evidence>
<keyword evidence="7 11" id="KW-0804">Transcription</keyword>
<feature type="region of interest" description="Alpha N-terminal domain (alpha-NTD)" evidence="11">
    <location>
        <begin position="1"/>
        <end position="228"/>
    </location>
</feature>
<dbReference type="Pfam" id="PF01193">
    <property type="entry name" value="RNA_pol_L"/>
    <property type="match status" value="1"/>
</dbReference>
<evidence type="ECO:0000256" key="6">
    <source>
        <dbReference type="ARBA" id="ARBA00022695"/>
    </source>
</evidence>
<dbReference type="NCBIfam" id="NF003519">
    <property type="entry name" value="PRK05182.2-5"/>
    <property type="match status" value="1"/>
</dbReference>
<dbReference type="SUPFAM" id="SSF47789">
    <property type="entry name" value="C-terminal domain of RNA polymerase alpha subunit"/>
    <property type="match status" value="1"/>
</dbReference>
<dbReference type="HAMAP" id="MF_00059">
    <property type="entry name" value="RNApol_bact_RpoA"/>
    <property type="match status" value="1"/>
</dbReference>
<dbReference type="CDD" id="cd06928">
    <property type="entry name" value="RNAP_alpha_NTD"/>
    <property type="match status" value="1"/>
</dbReference>
<evidence type="ECO:0000256" key="1">
    <source>
        <dbReference type="ARBA" id="ARBA00007123"/>
    </source>
</evidence>
<evidence type="ECO:0000256" key="11">
    <source>
        <dbReference type="HAMAP-Rule" id="MF_00059"/>
    </source>
</evidence>
<name>A0A134ACG3_9FIRM</name>
<accession>A0A134ACG3</accession>
<dbReference type="Gene3D" id="1.10.150.20">
    <property type="entry name" value="5' to 3' exonuclease, C-terminal subdomain"/>
    <property type="match status" value="1"/>
</dbReference>
<organism evidence="13 14">
    <name type="scientific">Aedoeadaptatus coxii</name>
    <dbReference type="NCBI Taxonomy" id="755172"/>
    <lineage>
        <taxon>Bacteria</taxon>
        <taxon>Bacillati</taxon>
        <taxon>Bacillota</taxon>
        <taxon>Tissierellia</taxon>
        <taxon>Tissierellales</taxon>
        <taxon>Peptoniphilaceae</taxon>
        <taxon>Aedoeadaptatus</taxon>
    </lineage>
</organism>
<dbReference type="InterPro" id="IPR011263">
    <property type="entry name" value="DNA-dir_RNA_pol_RpoA/D/Rpb3"/>
</dbReference>